<dbReference type="RefSeq" id="WP_408182933.1">
    <property type="nucleotide sequence ID" value="NZ_JAQQEZ010000079.1"/>
</dbReference>
<dbReference type="InterPro" id="IPR025110">
    <property type="entry name" value="AMP-bd_C"/>
</dbReference>
<evidence type="ECO:0000313" key="5">
    <source>
        <dbReference type="Proteomes" id="UP001629230"/>
    </source>
</evidence>
<dbReference type="Proteomes" id="UP001629230">
    <property type="component" value="Unassembled WGS sequence"/>
</dbReference>
<dbReference type="InterPro" id="IPR050237">
    <property type="entry name" value="ATP-dep_AMP-bd_enzyme"/>
</dbReference>
<evidence type="ECO:0000259" key="3">
    <source>
        <dbReference type="Pfam" id="PF13193"/>
    </source>
</evidence>
<dbReference type="SUPFAM" id="SSF56801">
    <property type="entry name" value="Acetyl-CoA synthetase-like"/>
    <property type="match status" value="1"/>
</dbReference>
<feature type="domain" description="AMP-binding enzyme C-terminal" evidence="3">
    <location>
        <begin position="437"/>
        <end position="517"/>
    </location>
</feature>
<dbReference type="PANTHER" id="PTHR43767">
    <property type="entry name" value="LONG-CHAIN-FATTY-ACID--COA LIGASE"/>
    <property type="match status" value="1"/>
</dbReference>
<sequence length="550" mass="59901">MAPSSISDTEDVVTNPYAGYDIATWLVELAARRGDHPFLIWDPFEGQGRTYSYADLLDHVQRLAGGMAARGVRAGDRVVVHMENCPEAVLVRFACAWLGAVCVATNALAAGPELAYLVTAARAVCAVTQSHLASLLAEHCPQLAWIAVVNAEAEGAESAVGTQRVFDFSRLYAGPLPRRRADPLAQASVMYTTGSTSRPKGVVWTHANILWAAELNARQQRLQDGDIHLLFLPLFHVVGLSWCFFSTMWAGGTVVLQPKFSRSRYWDSALRYRASVGSQVHFTMAALKAEPVPDHNFRVWVTSRHDHALSSFYRVSMVAGWGMTEVLTQVIVSTPSHGKLTGGIGRPSQAYQVRVVDDEGRHVKAGETGSLLVGGRRGLSIFSEYDGDERTTEESFDSAGYFRTGDRVRLDNDGWMEFADRQKDIIKVGGENVSAAEVEATIARLPSVKEVAVVGKPCAMYNEVVVAYVVASPDLGPEQTRLLPEAVREHCAQNLARFKGPSEVLLIESLPRIGIGKIAKAVLREWAAAAPSTRTGTTRADAPGPMLRNE</sequence>
<evidence type="ECO:0000313" key="4">
    <source>
        <dbReference type="EMBL" id="MFM0008063.1"/>
    </source>
</evidence>
<feature type="domain" description="AMP-dependent synthetase/ligase" evidence="2">
    <location>
        <begin position="30"/>
        <end position="376"/>
    </location>
</feature>
<dbReference type="InterPro" id="IPR045851">
    <property type="entry name" value="AMP-bd_C_sf"/>
</dbReference>
<dbReference type="InterPro" id="IPR042099">
    <property type="entry name" value="ANL_N_sf"/>
</dbReference>
<keyword evidence="5" id="KW-1185">Reference proteome</keyword>
<dbReference type="PROSITE" id="PS00455">
    <property type="entry name" value="AMP_BINDING"/>
    <property type="match status" value="1"/>
</dbReference>
<dbReference type="Pfam" id="PF00501">
    <property type="entry name" value="AMP-binding"/>
    <property type="match status" value="1"/>
</dbReference>
<dbReference type="Gene3D" id="3.40.50.12780">
    <property type="entry name" value="N-terminal domain of ligase-like"/>
    <property type="match status" value="1"/>
</dbReference>
<protein>
    <submittedName>
        <fullName evidence="4">AMP-binding protein</fullName>
    </submittedName>
</protein>
<evidence type="ECO:0000259" key="2">
    <source>
        <dbReference type="Pfam" id="PF00501"/>
    </source>
</evidence>
<accession>A0ABW9B701</accession>
<dbReference type="Pfam" id="PF13193">
    <property type="entry name" value="AMP-binding_C"/>
    <property type="match status" value="1"/>
</dbReference>
<comment type="caution">
    <text evidence="4">The sequence shown here is derived from an EMBL/GenBank/DDBJ whole genome shotgun (WGS) entry which is preliminary data.</text>
</comment>
<proteinExistence type="predicted"/>
<dbReference type="InterPro" id="IPR000873">
    <property type="entry name" value="AMP-dep_synth/lig_dom"/>
</dbReference>
<evidence type="ECO:0000256" key="1">
    <source>
        <dbReference type="SAM" id="MobiDB-lite"/>
    </source>
</evidence>
<reference evidence="4 5" key="1">
    <citation type="journal article" date="2024" name="Chem. Sci.">
        <title>Discovery of megapolipeptins by genome mining of a Burkholderiales bacteria collection.</title>
        <authorList>
            <person name="Paulo B.S."/>
            <person name="Recchia M.J.J."/>
            <person name="Lee S."/>
            <person name="Fergusson C.H."/>
            <person name="Romanowski S.B."/>
            <person name="Hernandez A."/>
            <person name="Krull N."/>
            <person name="Liu D.Y."/>
            <person name="Cavanagh H."/>
            <person name="Bos A."/>
            <person name="Gray C.A."/>
            <person name="Murphy B.T."/>
            <person name="Linington R.G."/>
            <person name="Eustaquio A.S."/>
        </authorList>
    </citation>
    <scope>NUCLEOTIDE SEQUENCE [LARGE SCALE GENOMIC DNA]</scope>
    <source>
        <strain evidence="4 5">RL17-350-BIC-A</strain>
    </source>
</reference>
<organism evidence="4 5">
    <name type="scientific">Paraburkholderia dipogonis</name>
    <dbReference type="NCBI Taxonomy" id="1211383"/>
    <lineage>
        <taxon>Bacteria</taxon>
        <taxon>Pseudomonadati</taxon>
        <taxon>Pseudomonadota</taxon>
        <taxon>Betaproteobacteria</taxon>
        <taxon>Burkholderiales</taxon>
        <taxon>Burkholderiaceae</taxon>
        <taxon>Paraburkholderia</taxon>
    </lineage>
</organism>
<gene>
    <name evidence="4" type="ORF">PQR57_44990</name>
</gene>
<dbReference type="EMBL" id="JAQQEZ010000079">
    <property type="protein sequence ID" value="MFM0008063.1"/>
    <property type="molecule type" value="Genomic_DNA"/>
</dbReference>
<dbReference type="InterPro" id="IPR020845">
    <property type="entry name" value="AMP-binding_CS"/>
</dbReference>
<dbReference type="PANTHER" id="PTHR43767:SF1">
    <property type="entry name" value="NONRIBOSOMAL PEPTIDE SYNTHASE PES1 (EUROFUNG)-RELATED"/>
    <property type="match status" value="1"/>
</dbReference>
<feature type="region of interest" description="Disordered" evidence="1">
    <location>
        <begin position="530"/>
        <end position="550"/>
    </location>
</feature>
<name>A0ABW9B701_9BURK</name>
<dbReference type="Gene3D" id="3.30.300.30">
    <property type="match status" value="1"/>
</dbReference>